<dbReference type="OrthoDB" id="9794948at2"/>
<organism evidence="1 2">
    <name type="scientific">Aggregatimonas sangjinii</name>
    <dbReference type="NCBI Taxonomy" id="2583587"/>
    <lineage>
        <taxon>Bacteria</taxon>
        <taxon>Pseudomonadati</taxon>
        <taxon>Bacteroidota</taxon>
        <taxon>Flavobacteriia</taxon>
        <taxon>Flavobacteriales</taxon>
        <taxon>Flavobacteriaceae</taxon>
        <taxon>Aggregatimonas</taxon>
    </lineage>
</organism>
<proteinExistence type="predicted"/>
<dbReference type="SUPFAM" id="SSF50475">
    <property type="entry name" value="FMN-binding split barrel"/>
    <property type="match status" value="1"/>
</dbReference>
<dbReference type="InterPro" id="IPR012349">
    <property type="entry name" value="Split_barrel_FMN-bd"/>
</dbReference>
<reference evidence="1 2" key="1">
    <citation type="submission" date="2019-05" db="EMBL/GenBank/DDBJ databases">
        <title>Genome sequencing of F202Z8.</title>
        <authorList>
            <person name="Kwon Y.M."/>
        </authorList>
    </citation>
    <scope>NUCLEOTIDE SEQUENCE [LARGE SCALE GENOMIC DNA]</scope>
    <source>
        <strain evidence="1 2">F202Z8</strain>
    </source>
</reference>
<keyword evidence="2" id="KW-1185">Reference proteome</keyword>
<dbReference type="PIRSF" id="PIRSF010372">
    <property type="entry name" value="PaiB"/>
    <property type="match status" value="1"/>
</dbReference>
<dbReference type="Gene3D" id="2.30.110.10">
    <property type="entry name" value="Electron Transport, Fmn-binding Protein, Chain A"/>
    <property type="match status" value="1"/>
</dbReference>
<dbReference type="Pfam" id="PF04299">
    <property type="entry name" value="FMN_bind_2"/>
    <property type="match status" value="1"/>
</dbReference>
<accession>A0A5B7SQX7</accession>
<dbReference type="KEGG" id="asag:FGM00_13580"/>
<protein>
    <submittedName>
        <fullName evidence="1">FMN-binding negative transcriptional regulator</fullName>
    </submittedName>
</protein>
<evidence type="ECO:0000313" key="1">
    <source>
        <dbReference type="EMBL" id="QCX01095.1"/>
    </source>
</evidence>
<dbReference type="AlphaFoldDB" id="A0A5B7SQX7"/>
<evidence type="ECO:0000313" key="2">
    <source>
        <dbReference type="Proteomes" id="UP000310017"/>
    </source>
</evidence>
<dbReference type="PANTHER" id="PTHR35802:SF1">
    <property type="entry name" value="PROTEASE SYNTHASE AND SPORULATION PROTEIN PAI 2"/>
    <property type="match status" value="1"/>
</dbReference>
<dbReference type="Proteomes" id="UP000310017">
    <property type="component" value="Chromosome"/>
</dbReference>
<sequence length="216" mass="24925">MKYPPPHHQETEFSNVVEVVKNYPFATLITVNDNSPLVTHIPMVYEQDGSRFGKLVAHIDKFNPQVKTLINGAETTSIFQGPDCYISPSVYSTKQLPTWNYIFAHLKGTVKLLTDTEQVKDTMVRMTSFLEGENQRYVLEQDNPRMESLVNYIVGFEIRITHWEGKFKFSQDKLKKDMGLAKQELIRSQQRDISTFVNRIIQNHENGQKAPKSSDQ</sequence>
<dbReference type="RefSeq" id="WP_138853434.1">
    <property type="nucleotide sequence ID" value="NZ_CP040710.1"/>
</dbReference>
<gene>
    <name evidence="1" type="ORF">FGM00_13580</name>
</gene>
<dbReference type="PANTHER" id="PTHR35802">
    <property type="entry name" value="PROTEASE SYNTHASE AND SPORULATION PROTEIN PAI 2"/>
    <property type="match status" value="1"/>
</dbReference>
<dbReference type="EMBL" id="CP040710">
    <property type="protein sequence ID" value="QCX01095.1"/>
    <property type="molecule type" value="Genomic_DNA"/>
</dbReference>
<name>A0A5B7SQX7_9FLAO</name>
<dbReference type="InterPro" id="IPR007396">
    <property type="entry name" value="TR_PAI2-type"/>
</dbReference>